<proteinExistence type="predicted"/>
<dbReference type="PANTHER" id="PTHR46328:SF30">
    <property type="entry name" value="OS04G0641500 PROTEIN"/>
    <property type="match status" value="1"/>
</dbReference>
<accession>A0A8T0Q118</accession>
<dbReference type="PANTHER" id="PTHR46328">
    <property type="entry name" value="FAR-RED IMPAIRED RESPONSIVE (FAR1) FAMILY PROTEIN-RELATED"/>
    <property type="match status" value="1"/>
</dbReference>
<keyword evidence="2" id="KW-1185">Reference proteome</keyword>
<sequence>MILEGEVSMARQLDFNDVHSDAESVAPIILARECTTPQKTFSIPFCGSTYTPDCDDTMKPKIGMTFADVDLAKEFYKCYAHHVGFSVRIGQHKAIDGVVCYKRFFCAK</sequence>
<protein>
    <recommendedName>
        <fullName evidence="3">FAR1 domain-containing protein</fullName>
    </recommendedName>
</protein>
<comment type="caution">
    <text evidence="1">The sequence shown here is derived from an EMBL/GenBank/DDBJ whole genome shotgun (WGS) entry which is preliminary data.</text>
</comment>
<organism evidence="1 2">
    <name type="scientific">Panicum virgatum</name>
    <name type="common">Blackwell switchgrass</name>
    <dbReference type="NCBI Taxonomy" id="38727"/>
    <lineage>
        <taxon>Eukaryota</taxon>
        <taxon>Viridiplantae</taxon>
        <taxon>Streptophyta</taxon>
        <taxon>Embryophyta</taxon>
        <taxon>Tracheophyta</taxon>
        <taxon>Spermatophyta</taxon>
        <taxon>Magnoliopsida</taxon>
        <taxon>Liliopsida</taxon>
        <taxon>Poales</taxon>
        <taxon>Poaceae</taxon>
        <taxon>PACMAD clade</taxon>
        <taxon>Panicoideae</taxon>
        <taxon>Panicodae</taxon>
        <taxon>Paniceae</taxon>
        <taxon>Panicinae</taxon>
        <taxon>Panicum</taxon>
        <taxon>Panicum sect. Hiantes</taxon>
    </lineage>
</organism>
<evidence type="ECO:0000313" key="1">
    <source>
        <dbReference type="EMBL" id="KAG2566838.1"/>
    </source>
</evidence>
<dbReference type="AlphaFoldDB" id="A0A8T0Q118"/>
<reference evidence="1" key="1">
    <citation type="submission" date="2020-05" db="EMBL/GenBank/DDBJ databases">
        <title>WGS assembly of Panicum virgatum.</title>
        <authorList>
            <person name="Lovell J.T."/>
            <person name="Jenkins J."/>
            <person name="Shu S."/>
            <person name="Juenger T.E."/>
            <person name="Schmutz J."/>
        </authorList>
    </citation>
    <scope>NUCLEOTIDE SEQUENCE</scope>
    <source>
        <strain evidence="1">AP13</strain>
    </source>
</reference>
<evidence type="ECO:0008006" key="3">
    <source>
        <dbReference type="Google" id="ProtNLM"/>
    </source>
</evidence>
<evidence type="ECO:0000313" key="2">
    <source>
        <dbReference type="Proteomes" id="UP000823388"/>
    </source>
</evidence>
<name>A0A8T0Q118_PANVG</name>
<gene>
    <name evidence="1" type="ORF">PVAP13_7NG238700</name>
</gene>
<dbReference type="EMBL" id="CM029050">
    <property type="protein sequence ID" value="KAG2566838.1"/>
    <property type="molecule type" value="Genomic_DNA"/>
</dbReference>
<dbReference type="Proteomes" id="UP000823388">
    <property type="component" value="Chromosome 7N"/>
</dbReference>